<keyword evidence="5" id="KW-1185">Reference proteome</keyword>
<dbReference type="GO" id="GO:0000977">
    <property type="term" value="F:RNA polymerase II transcription regulatory region sequence-specific DNA binding"/>
    <property type="evidence" value="ECO:0007669"/>
    <property type="project" value="TreeGrafter"/>
</dbReference>
<evidence type="ECO:0000256" key="2">
    <source>
        <dbReference type="ARBA" id="ARBA00023163"/>
    </source>
</evidence>
<dbReference type="Proteomes" id="UP000887565">
    <property type="component" value="Unplaced"/>
</dbReference>
<evidence type="ECO:0000313" key="6">
    <source>
        <dbReference type="WBParaSite" id="nRc.2.0.1.t18170-RA"/>
    </source>
</evidence>
<sequence>MAEEGGYVWLSTEATIVTQGARSGRGQHIVCVHQVVSTTKTKEILADVQKQINIPVSRQRPYSDFDISSSHSENKDHNNNNAMNKFSSEQKEVMNKYYAQESTETDKNGKISPVDTCPRIFDDLSSLPIFELDDAVGMNYEPWLFRDNERRKRTERDIIATERFFPSSTAPIARFAASIPQRNADRSTTTSFSPSSIQRANAVADEKCAHRKQSVADASIAECCTDGLDGGQYFSGSSNPQFERKPELDGFVPGMEAIQNDVNKTCRASVTHSGTDYERKSVFDQYGSGFRQVHGWNRATPYFKETPVVVRYLCEEQSPNGNAKTVVEPVRFFDRGNSTQPASTNISTGSTNTEILPAHRMDSSCAQIFSSHTCCMMSYQLGTCDILEIMQDMNSSAIRKKVCAEIHEKSSFFSVHKFSSYEEFLADLCTGTKILVQKKRCSRAFYPTLASIPTWRPS</sequence>
<dbReference type="PANTHER" id="PTHR23043:SF17">
    <property type="entry name" value="PROTEIN SIMILAR"/>
    <property type="match status" value="1"/>
</dbReference>
<organism evidence="5 6">
    <name type="scientific">Romanomermis culicivorax</name>
    <name type="common">Nematode worm</name>
    <dbReference type="NCBI Taxonomy" id="13658"/>
    <lineage>
        <taxon>Eukaryota</taxon>
        <taxon>Metazoa</taxon>
        <taxon>Ecdysozoa</taxon>
        <taxon>Nematoda</taxon>
        <taxon>Enoplea</taxon>
        <taxon>Dorylaimia</taxon>
        <taxon>Mermithida</taxon>
        <taxon>Mermithoidea</taxon>
        <taxon>Mermithidae</taxon>
        <taxon>Romanomermis</taxon>
    </lineage>
</organism>
<reference evidence="6" key="1">
    <citation type="submission" date="2022-11" db="UniProtKB">
        <authorList>
            <consortium name="WormBaseParasite"/>
        </authorList>
    </citation>
    <scope>IDENTIFICATION</scope>
</reference>
<accession>A0A915IXM6</accession>
<evidence type="ECO:0000256" key="3">
    <source>
        <dbReference type="ARBA" id="ARBA00023242"/>
    </source>
</evidence>
<evidence type="ECO:0000256" key="4">
    <source>
        <dbReference type="SAM" id="MobiDB-lite"/>
    </source>
</evidence>
<keyword evidence="3" id="KW-0539">Nucleus</keyword>
<dbReference type="GO" id="GO:0000981">
    <property type="term" value="F:DNA-binding transcription factor activity, RNA polymerase II-specific"/>
    <property type="evidence" value="ECO:0007669"/>
    <property type="project" value="TreeGrafter"/>
</dbReference>
<evidence type="ECO:0000256" key="1">
    <source>
        <dbReference type="ARBA" id="ARBA00023015"/>
    </source>
</evidence>
<feature type="region of interest" description="Disordered" evidence="4">
    <location>
        <begin position="63"/>
        <end position="83"/>
    </location>
</feature>
<dbReference type="WBParaSite" id="nRc.2.0.1.t18170-RA">
    <property type="protein sequence ID" value="nRc.2.0.1.t18170-RA"/>
    <property type="gene ID" value="nRc.2.0.1.g18170"/>
</dbReference>
<keyword evidence="2" id="KW-0804">Transcription</keyword>
<dbReference type="AlphaFoldDB" id="A0A915IXM6"/>
<protein>
    <submittedName>
        <fullName evidence="6">Uncharacterized protein</fullName>
    </submittedName>
</protein>
<dbReference type="GO" id="GO:0010557">
    <property type="term" value="P:positive regulation of macromolecule biosynthetic process"/>
    <property type="evidence" value="ECO:0007669"/>
    <property type="project" value="UniProtKB-ARBA"/>
</dbReference>
<name>A0A915IXM6_ROMCU</name>
<proteinExistence type="predicted"/>
<evidence type="ECO:0000313" key="5">
    <source>
        <dbReference type="Proteomes" id="UP000887565"/>
    </source>
</evidence>
<keyword evidence="1" id="KW-0805">Transcription regulation</keyword>
<dbReference type="PANTHER" id="PTHR23043">
    <property type="entry name" value="HYPOXIA-INDUCIBLE FACTOR 1 ALPHA"/>
    <property type="match status" value="1"/>
</dbReference>